<dbReference type="Gene3D" id="3.40.228.10">
    <property type="entry name" value="Dimethylsulfoxide Reductase, domain 2"/>
    <property type="match status" value="1"/>
</dbReference>
<evidence type="ECO:0000256" key="7">
    <source>
        <dbReference type="ARBA" id="ARBA00022967"/>
    </source>
</evidence>
<keyword evidence="4" id="KW-0001">2Fe-2S</keyword>
<keyword evidence="9" id="KW-0411">Iron-sulfur</keyword>
<dbReference type="InterPro" id="IPR010228">
    <property type="entry name" value="NADH_UbQ_OxRdtase_Gsu"/>
</dbReference>
<dbReference type="PROSITE" id="PS00642">
    <property type="entry name" value="COMPLEX1_75K_2"/>
    <property type="match status" value="1"/>
</dbReference>
<gene>
    <name evidence="15" type="ORF">KBTEX_00363</name>
</gene>
<comment type="similarity">
    <text evidence="2">Belongs to the complex I 75 kDa subunit family.</text>
</comment>
<dbReference type="InterPro" id="IPR036010">
    <property type="entry name" value="2Fe-2S_ferredoxin-like_sf"/>
</dbReference>
<keyword evidence="3" id="KW-0004">4Fe-4S</keyword>
<dbReference type="NCBIfam" id="TIGR01973">
    <property type="entry name" value="NuoG"/>
    <property type="match status" value="1"/>
</dbReference>
<dbReference type="InterPro" id="IPR000283">
    <property type="entry name" value="NADH_UbQ_OxRdtase_75kDa_su_CS"/>
</dbReference>
<dbReference type="InterPro" id="IPR006656">
    <property type="entry name" value="Mopterin_OxRdtase"/>
</dbReference>
<dbReference type="InterPro" id="IPR006963">
    <property type="entry name" value="Mopterin_OxRdtase_4Fe-4S_dom"/>
</dbReference>
<feature type="domain" description="2Fe-2S ferredoxin-type" evidence="12">
    <location>
        <begin position="11"/>
        <end position="93"/>
    </location>
</feature>
<name>A0A5B8R6J3_9ZZZZ</name>
<evidence type="ECO:0000256" key="10">
    <source>
        <dbReference type="ARBA" id="ARBA00023027"/>
    </source>
</evidence>
<dbReference type="InterPro" id="IPR019574">
    <property type="entry name" value="NADH_UbQ_OxRdtase_Gsu_4Fe4S-bd"/>
</dbReference>
<evidence type="ECO:0000259" key="12">
    <source>
        <dbReference type="PROSITE" id="PS51085"/>
    </source>
</evidence>
<dbReference type="Gene3D" id="3.40.50.740">
    <property type="match status" value="2"/>
</dbReference>
<comment type="cofactor">
    <cofactor evidence="1">
        <name>[4Fe-4S] cluster</name>
        <dbReference type="ChEBI" id="CHEBI:49883"/>
    </cofactor>
</comment>
<evidence type="ECO:0000256" key="9">
    <source>
        <dbReference type="ARBA" id="ARBA00023014"/>
    </source>
</evidence>
<dbReference type="SUPFAM" id="SSF54292">
    <property type="entry name" value="2Fe-2S ferredoxin-like"/>
    <property type="match status" value="1"/>
</dbReference>
<comment type="cofactor">
    <cofactor evidence="11">
        <name>[2Fe-2S] cluster</name>
        <dbReference type="ChEBI" id="CHEBI:190135"/>
    </cofactor>
</comment>
<dbReference type="FunFam" id="3.30.70.20:FF:000002">
    <property type="entry name" value="NADH-ubiquinone oxidoreductase 75 kDa subunit"/>
    <property type="match status" value="1"/>
</dbReference>
<dbReference type="Gene3D" id="3.30.70.20">
    <property type="match status" value="1"/>
</dbReference>
<dbReference type="PROSITE" id="PS51839">
    <property type="entry name" value="4FE4S_HC3"/>
    <property type="match status" value="1"/>
</dbReference>
<evidence type="ECO:0008006" key="16">
    <source>
        <dbReference type="Google" id="ProtNLM"/>
    </source>
</evidence>
<dbReference type="CDD" id="cd00207">
    <property type="entry name" value="fer2"/>
    <property type="match status" value="1"/>
</dbReference>
<keyword evidence="10" id="KW-0520">NAD</keyword>
<dbReference type="GO" id="GO:0051539">
    <property type="term" value="F:4 iron, 4 sulfur cluster binding"/>
    <property type="evidence" value="ECO:0007669"/>
    <property type="project" value="UniProtKB-KW"/>
</dbReference>
<dbReference type="GO" id="GO:0046872">
    <property type="term" value="F:metal ion binding"/>
    <property type="evidence" value="ECO:0007669"/>
    <property type="project" value="UniProtKB-KW"/>
</dbReference>
<dbReference type="GO" id="GO:0016651">
    <property type="term" value="F:oxidoreductase activity, acting on NAD(P)H"/>
    <property type="evidence" value="ECO:0007669"/>
    <property type="project" value="InterPro"/>
</dbReference>
<dbReference type="GO" id="GO:0042773">
    <property type="term" value="P:ATP synthesis coupled electron transport"/>
    <property type="evidence" value="ECO:0007669"/>
    <property type="project" value="InterPro"/>
</dbReference>
<organism evidence="15">
    <name type="scientific">uncultured organism</name>
    <dbReference type="NCBI Taxonomy" id="155900"/>
    <lineage>
        <taxon>unclassified sequences</taxon>
        <taxon>environmental samples</taxon>
    </lineage>
</organism>
<evidence type="ECO:0000256" key="4">
    <source>
        <dbReference type="ARBA" id="ARBA00022714"/>
    </source>
</evidence>
<dbReference type="GO" id="GO:0048038">
    <property type="term" value="F:quinone binding"/>
    <property type="evidence" value="ECO:0007669"/>
    <property type="project" value="UniProtKB-KW"/>
</dbReference>
<evidence type="ECO:0000256" key="3">
    <source>
        <dbReference type="ARBA" id="ARBA00022485"/>
    </source>
</evidence>
<dbReference type="PANTHER" id="PTHR43105:SF13">
    <property type="entry name" value="NADH-UBIQUINONE OXIDOREDUCTASE 75 KDA SUBUNIT, MITOCHONDRIAL"/>
    <property type="match status" value="1"/>
</dbReference>
<evidence type="ECO:0000259" key="14">
    <source>
        <dbReference type="PROSITE" id="PS51839"/>
    </source>
</evidence>
<dbReference type="Pfam" id="PF22151">
    <property type="entry name" value="Fer4_NDSU1"/>
    <property type="match status" value="1"/>
</dbReference>
<dbReference type="SMART" id="SM00929">
    <property type="entry name" value="NADH-G_4Fe-4S_3"/>
    <property type="match status" value="1"/>
</dbReference>
<evidence type="ECO:0000256" key="2">
    <source>
        <dbReference type="ARBA" id="ARBA00005404"/>
    </source>
</evidence>
<dbReference type="EMBL" id="MN079079">
    <property type="protein sequence ID" value="QEA04061.1"/>
    <property type="molecule type" value="Genomic_DNA"/>
</dbReference>
<dbReference type="AlphaFoldDB" id="A0A5B8R6J3"/>
<protein>
    <recommendedName>
        <fullName evidence="16">NADH-quinone oxidoreductase</fullName>
    </recommendedName>
</protein>
<dbReference type="InterPro" id="IPR009010">
    <property type="entry name" value="Asp_de-COase-like_dom_sf"/>
</dbReference>
<feature type="domain" description="4Fe-4S His(Cys)3-ligated-type" evidence="14">
    <location>
        <begin position="93"/>
        <end position="132"/>
    </location>
</feature>
<evidence type="ECO:0000256" key="1">
    <source>
        <dbReference type="ARBA" id="ARBA00001966"/>
    </source>
</evidence>
<dbReference type="GO" id="GO:0008137">
    <property type="term" value="F:NADH dehydrogenase (ubiquinone) activity"/>
    <property type="evidence" value="ECO:0007669"/>
    <property type="project" value="InterPro"/>
</dbReference>
<dbReference type="PROSITE" id="PS00641">
    <property type="entry name" value="COMPLEX1_75K_1"/>
    <property type="match status" value="1"/>
</dbReference>
<dbReference type="InterPro" id="IPR050123">
    <property type="entry name" value="Prok_molybdopt-oxidoreductase"/>
</dbReference>
<dbReference type="SUPFAM" id="SSF53706">
    <property type="entry name" value="Formate dehydrogenase/DMSO reductase, domains 1-3"/>
    <property type="match status" value="1"/>
</dbReference>
<evidence type="ECO:0000313" key="15">
    <source>
        <dbReference type="EMBL" id="QEA04061.1"/>
    </source>
</evidence>
<dbReference type="GO" id="GO:0051537">
    <property type="term" value="F:2 iron, 2 sulfur cluster binding"/>
    <property type="evidence" value="ECO:0007669"/>
    <property type="project" value="UniProtKB-KW"/>
</dbReference>
<dbReference type="Gene3D" id="3.10.20.740">
    <property type="match status" value="1"/>
</dbReference>
<dbReference type="InterPro" id="IPR001041">
    <property type="entry name" value="2Fe-2S_ferredoxin-type"/>
</dbReference>
<dbReference type="Pfam" id="PF10588">
    <property type="entry name" value="NADH-G_4Fe-4S_3"/>
    <property type="match status" value="1"/>
</dbReference>
<dbReference type="Pfam" id="PF13510">
    <property type="entry name" value="Fer2_4"/>
    <property type="match status" value="1"/>
</dbReference>
<dbReference type="Gene3D" id="2.40.40.20">
    <property type="match status" value="1"/>
</dbReference>
<evidence type="ECO:0000256" key="8">
    <source>
        <dbReference type="ARBA" id="ARBA00023004"/>
    </source>
</evidence>
<evidence type="ECO:0000256" key="5">
    <source>
        <dbReference type="ARBA" id="ARBA00022719"/>
    </source>
</evidence>
<keyword evidence="6" id="KW-0479">Metal-binding</keyword>
<dbReference type="SUPFAM" id="SSF50692">
    <property type="entry name" value="ADC-like"/>
    <property type="match status" value="1"/>
</dbReference>
<dbReference type="Pfam" id="PF22117">
    <property type="entry name" value="Fer4_Nqo3"/>
    <property type="match status" value="1"/>
</dbReference>
<accession>A0A5B8R6J3</accession>
<dbReference type="PROSITE" id="PS51669">
    <property type="entry name" value="4FE4S_MOW_BIS_MGD"/>
    <property type="match status" value="1"/>
</dbReference>
<dbReference type="GO" id="GO:0016020">
    <property type="term" value="C:membrane"/>
    <property type="evidence" value="ECO:0007669"/>
    <property type="project" value="InterPro"/>
</dbReference>
<evidence type="ECO:0000256" key="11">
    <source>
        <dbReference type="ARBA" id="ARBA00034078"/>
    </source>
</evidence>
<keyword evidence="7" id="KW-1278">Translocase</keyword>
<sequence length="799" mass="85825">MNAKVEETKPDTVTVTIDGREVAAPKGATIIQVADEQGIDIPRFCYHRKLSVPANCRMCLVDVEMNGRPAPKPLPACATAVGDGMTVSTQSERALKAQRGVMEFLLINHPLDCPICDQGGECELQDVSMGYGRSVSRFVERKRSVKDEDLGPLVATEMTRCIHCTRCVRFLDEIAGTSELGGMYRGEHMEIGTWVGHGVHSELSGNIIDLCPVGALTNKPFRFRARAWEMLSHPSVSPHDPVGANLNLHHVRGTIKRVVPRENESVNENWIADRDRFGYQGVYSEDRLARPMIKLDGQWRETDWETALEHTVSALKSVVSRHGGEALGALVSPSATTEEMYLLARLVRDLGSDSIDHRLRQADFRDDDHAPERPSLGRPIADFESVDAAFVVGGYPRWEVPLLNHRLRQASLRGGDVMFLNPRAHDWNFRPTLEHVVHPGAMVEAAAAVATALAESRGESLPQWVAAYGATVGDEHRRIADALANAGDAAVLTGGLVEGHPAGAELRALAAYVARTAGASFGVLTAGGNSAGGWLAGAVPHRQVGGGQGRGRDAGAMIREGMSGFITLGVEPEHDFWNGAAAERALGEAEFALALSPWATPRMKAWADVILPVASFGETAGTLVNAQGDWQTFAGVGRPVGEARPAWRLLRVLGNLLDLDGYDYQAPDEIHADLRGRVRGGEPDMLAWENDTLEPRSPSGLMRAGGVALYGTDALVRRGEALQRTSQARPASAVLAPATAAALGINEGETVEVRQGEATSRLTVTVDAAVPAETVWVDAGLQGSEALGPLMGEVTVTRV</sequence>
<dbReference type="Pfam" id="PF00384">
    <property type="entry name" value="Molybdopterin"/>
    <property type="match status" value="1"/>
</dbReference>
<dbReference type="PANTHER" id="PTHR43105">
    <property type="entry name" value="RESPIRATORY NITRATE REDUCTASE"/>
    <property type="match status" value="1"/>
</dbReference>
<feature type="domain" description="4Fe-4S Mo/W bis-MGD-type" evidence="13">
    <location>
        <begin position="230"/>
        <end position="286"/>
    </location>
</feature>
<dbReference type="PROSITE" id="PS00643">
    <property type="entry name" value="COMPLEX1_75K_3"/>
    <property type="match status" value="1"/>
</dbReference>
<dbReference type="SUPFAM" id="SSF54862">
    <property type="entry name" value="4Fe-4S ferredoxins"/>
    <property type="match status" value="1"/>
</dbReference>
<dbReference type="FunFam" id="3.10.20.740:FF:000001">
    <property type="entry name" value="NADH-quinone oxidoreductase subunit G"/>
    <property type="match status" value="1"/>
</dbReference>
<evidence type="ECO:0000259" key="13">
    <source>
        <dbReference type="PROSITE" id="PS51669"/>
    </source>
</evidence>
<reference evidence="15" key="1">
    <citation type="submission" date="2019-06" db="EMBL/GenBank/DDBJ databases">
        <authorList>
            <person name="Murdoch R.W."/>
            <person name="Fathepure B."/>
        </authorList>
    </citation>
    <scope>NUCLEOTIDE SEQUENCE</scope>
</reference>
<dbReference type="PROSITE" id="PS51085">
    <property type="entry name" value="2FE2S_FER_2"/>
    <property type="match status" value="1"/>
</dbReference>
<dbReference type="InterPro" id="IPR054351">
    <property type="entry name" value="NADH_UbQ_OxRdtase_ferredoxin"/>
</dbReference>
<keyword evidence="8" id="KW-0408">Iron</keyword>
<evidence type="ECO:0000256" key="6">
    <source>
        <dbReference type="ARBA" id="ARBA00022723"/>
    </source>
</evidence>
<proteinExistence type="inferred from homology"/>
<keyword evidence="5" id="KW-0874">Quinone</keyword>